<evidence type="ECO:0000256" key="1">
    <source>
        <dbReference type="ARBA" id="ARBA00004141"/>
    </source>
</evidence>
<proteinExistence type="predicted"/>
<dbReference type="PANTHER" id="PTHR31204:SF1">
    <property type="entry name" value="SIGMA INTRACELLULAR RECEPTOR 2"/>
    <property type="match status" value="1"/>
</dbReference>
<feature type="domain" description="EXPERA" evidence="8">
    <location>
        <begin position="268"/>
        <end position="398"/>
    </location>
</feature>
<feature type="transmembrane region" description="Helical" evidence="6">
    <location>
        <begin position="352"/>
        <end position="373"/>
    </location>
</feature>
<gene>
    <name evidence="9" type="ORF">DVH24_032315</name>
</gene>
<feature type="transmembrane region" description="Helical" evidence="6">
    <location>
        <begin position="385"/>
        <end position="405"/>
    </location>
</feature>
<comment type="subcellular location">
    <subcellularLocation>
        <location evidence="1">Membrane</location>
        <topology evidence="1">Multi-pass membrane protein</topology>
    </subcellularLocation>
</comment>
<evidence type="ECO:0000313" key="9">
    <source>
        <dbReference type="EMBL" id="RXH89958.1"/>
    </source>
</evidence>
<feature type="transmembrane region" description="Helical" evidence="6">
    <location>
        <begin position="125"/>
        <end position="145"/>
    </location>
</feature>
<dbReference type="PANTHER" id="PTHR31204">
    <property type="entry name" value="SIGMA INTRACELLULAR RECEPTOR 2"/>
    <property type="match status" value="1"/>
</dbReference>
<feature type="chain" id="PRO_5019712199" description="EXPERA domain-containing protein" evidence="7">
    <location>
        <begin position="29"/>
        <end position="545"/>
    </location>
</feature>
<comment type="caution">
    <text evidence="9">The sequence shown here is derived from an EMBL/GenBank/DDBJ whole genome shotgun (WGS) entry which is preliminary data.</text>
</comment>
<evidence type="ECO:0000259" key="8">
    <source>
        <dbReference type="PROSITE" id="PS51751"/>
    </source>
</evidence>
<protein>
    <recommendedName>
        <fullName evidence="8">EXPERA domain-containing protein</fullName>
    </recommendedName>
</protein>
<feature type="signal peptide" evidence="7">
    <location>
        <begin position="1"/>
        <end position="28"/>
    </location>
</feature>
<keyword evidence="2 5" id="KW-0812">Transmembrane</keyword>
<organism evidence="9 10">
    <name type="scientific">Malus domestica</name>
    <name type="common">Apple</name>
    <name type="synonym">Pyrus malus</name>
    <dbReference type="NCBI Taxonomy" id="3750"/>
    <lineage>
        <taxon>Eukaryota</taxon>
        <taxon>Viridiplantae</taxon>
        <taxon>Streptophyta</taxon>
        <taxon>Embryophyta</taxon>
        <taxon>Tracheophyta</taxon>
        <taxon>Spermatophyta</taxon>
        <taxon>Magnoliopsida</taxon>
        <taxon>eudicotyledons</taxon>
        <taxon>Gunneridae</taxon>
        <taxon>Pentapetalae</taxon>
        <taxon>rosids</taxon>
        <taxon>fabids</taxon>
        <taxon>Rosales</taxon>
        <taxon>Rosaceae</taxon>
        <taxon>Amygdaloideae</taxon>
        <taxon>Maleae</taxon>
        <taxon>Malus</taxon>
    </lineage>
</organism>
<accession>A0A498J318</accession>
<keyword evidence="10" id="KW-1185">Reference proteome</keyword>
<evidence type="ECO:0000256" key="4">
    <source>
        <dbReference type="ARBA" id="ARBA00023136"/>
    </source>
</evidence>
<evidence type="ECO:0000256" key="5">
    <source>
        <dbReference type="PROSITE-ProRule" id="PRU01087"/>
    </source>
</evidence>
<dbReference type="InterPro" id="IPR051987">
    <property type="entry name" value="Sigma-2_receptor-like"/>
</dbReference>
<dbReference type="InterPro" id="IPR033118">
    <property type="entry name" value="EXPERA"/>
</dbReference>
<keyword evidence="3 5" id="KW-1133">Transmembrane helix</keyword>
<keyword evidence="7" id="KW-0732">Signal</keyword>
<evidence type="ECO:0000256" key="7">
    <source>
        <dbReference type="SAM" id="SignalP"/>
    </source>
</evidence>
<dbReference type="EMBL" id="RDQH01000335">
    <property type="protein sequence ID" value="RXH89958.1"/>
    <property type="molecule type" value="Genomic_DNA"/>
</dbReference>
<evidence type="ECO:0000256" key="6">
    <source>
        <dbReference type="SAM" id="Phobius"/>
    </source>
</evidence>
<dbReference type="GO" id="GO:0005783">
    <property type="term" value="C:endoplasmic reticulum"/>
    <property type="evidence" value="ECO:0007669"/>
    <property type="project" value="TreeGrafter"/>
</dbReference>
<dbReference type="AlphaFoldDB" id="A0A498J318"/>
<evidence type="ECO:0000313" key="10">
    <source>
        <dbReference type="Proteomes" id="UP000290289"/>
    </source>
</evidence>
<evidence type="ECO:0000256" key="3">
    <source>
        <dbReference type="ARBA" id="ARBA00022989"/>
    </source>
</evidence>
<dbReference type="GO" id="GO:0016020">
    <property type="term" value="C:membrane"/>
    <property type="evidence" value="ECO:0007669"/>
    <property type="project" value="UniProtKB-SubCell"/>
</dbReference>
<keyword evidence="4 5" id="KW-0472">Membrane</keyword>
<reference evidence="9 10" key="1">
    <citation type="submission" date="2018-10" db="EMBL/GenBank/DDBJ databases">
        <title>A high-quality apple genome assembly.</title>
        <authorList>
            <person name="Hu J."/>
        </authorList>
    </citation>
    <scope>NUCLEOTIDE SEQUENCE [LARGE SCALE GENOMIC DNA]</scope>
    <source>
        <strain evidence="10">cv. HFTH1</strain>
        <tissue evidence="9">Young leaf</tissue>
    </source>
</reference>
<feature type="transmembrane region" description="Helical" evidence="6">
    <location>
        <begin position="63"/>
        <end position="85"/>
    </location>
</feature>
<feature type="transmembrane region" description="Helical" evidence="6">
    <location>
        <begin position="92"/>
        <end position="113"/>
    </location>
</feature>
<feature type="transmembrane region" description="Helical" evidence="6">
    <location>
        <begin position="323"/>
        <end position="346"/>
    </location>
</feature>
<name>A0A498J318_MALDO</name>
<evidence type="ECO:0000256" key="2">
    <source>
        <dbReference type="ARBA" id="ARBA00022692"/>
    </source>
</evidence>
<feature type="domain" description="EXPERA" evidence="8">
    <location>
        <begin position="8"/>
        <end position="140"/>
    </location>
</feature>
<sequence>MGVLVKLIDALLFLLLLAIAFTTPLIEAQACLPRNLYPDILVDLRNWYTRESGDYLMTEMPDFYVGIMWVELVFQWPLVIVNLYGILAGKPWFNITCFSYGIFLFTSMVPIFAELTWSGRAPDKLLTVYYCFLSLGVLAILRGLLPNSSTKHAVTIGKRPASGRKKRQEAYWNNEHILAYTSEICTASEGDRYEKSVIFPLLSLISLQLGCIFHEKFDMWSNSSVAILYCSRGHINNTYTNASQRDPKILMTTTWDPSAPLIQFAKIIDGFLFVNFTMAAVCAVLIDTQLCLPPSLFPSSVVEIKNWYAREFDDYLVEQKPHFLVGLIWVELILQWPLLVANLYAILTAKPWFNTTCLVYGVSFFTTMGAVLTEMLRSGKASKKMLNVHYAAMGLAVLSILRGLLPPSAAATPTSGKGITKRTDPRKKTIRHTLRNFRLNGGECGADRRVAVSASEPPPKLAGGAQELASNTMLMLYHPAVCFAVWPYCAGCSLRLPPLLHPAAKEQAKAPNRQSFGHSAGLLPASNATTLRIGNKPTFGRKKKA</sequence>
<dbReference type="PROSITE" id="PS51751">
    <property type="entry name" value="EXPERA"/>
    <property type="match status" value="2"/>
</dbReference>
<dbReference type="Pfam" id="PF05241">
    <property type="entry name" value="EBP"/>
    <property type="match status" value="2"/>
</dbReference>
<dbReference type="Proteomes" id="UP000290289">
    <property type="component" value="Chromosome 9"/>
</dbReference>